<dbReference type="InterPro" id="IPR017850">
    <property type="entry name" value="Alkaline_phosphatase_core_sf"/>
</dbReference>
<protein>
    <submittedName>
        <fullName evidence="1">Bis 5'-adenosyl triphosphatase enpp4</fullName>
    </submittedName>
</protein>
<sequence>MAKSKGLDVSAFEALYKRGFRGRVVPIMPTITFPTHFGTATGRYAENHGIMANIFYSPEYNASFSYRNVLDAPDPRWWNYNDNEPIWMTNERHGDRKSCVYFWPGSSSPYANKFPARRRTAYNASVDFATRINQIVEWMQEDDKITLCMVYIEEPDASGHRFGPNSMEVMNKVEELNYLIEDLIKRINATPGMSDTVNVIVTSDHGMAEVQDQNIVQLYDILDPDKYIANPSRVFFGIWPKQGGPTVLQMYNKLIKANASGLSVYLKKDLPNRYHYAGTTRCPPLVLIADLEHAIRYLPSQRYGRGEHGYDNQDTQMHALMVAAGPNVRQLDDVQEIQQVDIYALVCGILKLQMPNKIDGDLRRVARLMKPSPTQEFINQFMFHSQNILVTDVSSLGVVVRRTLLVIGALFLTGCM</sequence>
<keyword evidence="2" id="KW-1185">Reference proteome</keyword>
<dbReference type="InterPro" id="IPR002591">
    <property type="entry name" value="Phosphodiest/P_Trfase"/>
</dbReference>
<dbReference type="PANTHER" id="PTHR10151">
    <property type="entry name" value="ECTONUCLEOTIDE PYROPHOSPHATASE/PHOSPHODIESTERASE"/>
    <property type="match status" value="1"/>
</dbReference>
<dbReference type="Pfam" id="PF01663">
    <property type="entry name" value="Phosphodiest"/>
    <property type="match status" value="1"/>
</dbReference>
<dbReference type="Gene3D" id="3.40.720.10">
    <property type="entry name" value="Alkaline Phosphatase, subunit A"/>
    <property type="match status" value="1"/>
</dbReference>
<evidence type="ECO:0000313" key="2">
    <source>
        <dbReference type="Proteomes" id="UP001651158"/>
    </source>
</evidence>
<comment type="caution">
    <text evidence="1">The sequence shown here is derived from an EMBL/GenBank/DDBJ whole genome shotgun (WGS) entry which is preliminary data.</text>
</comment>
<evidence type="ECO:0000313" key="1">
    <source>
        <dbReference type="EMBL" id="KAL5104985.1"/>
    </source>
</evidence>
<dbReference type="Gene3D" id="3.30.1360.180">
    <property type="match status" value="1"/>
</dbReference>
<gene>
    <name evidence="1" type="ORF">TcWFU_007239</name>
</gene>
<dbReference type="CDD" id="cd16018">
    <property type="entry name" value="Enpp"/>
    <property type="match status" value="1"/>
</dbReference>
<name>A0ABR4Q5R3_9CEST</name>
<reference evidence="1 2" key="1">
    <citation type="journal article" date="2022" name="Front. Cell. Infect. Microbiol.">
        <title>The Genomes of Two Strains of Taenia crassiceps the Animal Model for the Study of Human Cysticercosis.</title>
        <authorList>
            <person name="Bobes R.J."/>
            <person name="Estrada K."/>
            <person name="Rios-Valencia D.G."/>
            <person name="Calderon-Gallegos A."/>
            <person name="de la Torre P."/>
            <person name="Carrero J.C."/>
            <person name="Sanchez-Flores A."/>
            <person name="Laclette J.P."/>
        </authorList>
    </citation>
    <scope>NUCLEOTIDE SEQUENCE [LARGE SCALE GENOMIC DNA]</scope>
    <source>
        <strain evidence="1">WFUcys</strain>
    </source>
</reference>
<organism evidence="1 2">
    <name type="scientific">Taenia crassiceps</name>
    <dbReference type="NCBI Taxonomy" id="6207"/>
    <lineage>
        <taxon>Eukaryota</taxon>
        <taxon>Metazoa</taxon>
        <taxon>Spiralia</taxon>
        <taxon>Lophotrochozoa</taxon>
        <taxon>Platyhelminthes</taxon>
        <taxon>Cestoda</taxon>
        <taxon>Eucestoda</taxon>
        <taxon>Cyclophyllidea</taxon>
        <taxon>Taeniidae</taxon>
        <taxon>Taenia</taxon>
    </lineage>
</organism>
<dbReference type="PANTHER" id="PTHR10151:SF120">
    <property type="entry name" value="BIS(5'-ADENOSYL)-TRIPHOSPHATASE"/>
    <property type="match status" value="1"/>
</dbReference>
<proteinExistence type="predicted"/>
<dbReference type="Proteomes" id="UP001651158">
    <property type="component" value="Unassembled WGS sequence"/>
</dbReference>
<accession>A0ABR4Q5R3</accession>
<dbReference type="EMBL" id="JAKROA010000010">
    <property type="protein sequence ID" value="KAL5104985.1"/>
    <property type="molecule type" value="Genomic_DNA"/>
</dbReference>
<dbReference type="SUPFAM" id="SSF53649">
    <property type="entry name" value="Alkaline phosphatase-like"/>
    <property type="match status" value="1"/>
</dbReference>